<dbReference type="EMBL" id="JAGJCF010000003">
    <property type="protein sequence ID" value="MBP0615092.1"/>
    <property type="molecule type" value="Genomic_DNA"/>
</dbReference>
<evidence type="ECO:0000313" key="2">
    <source>
        <dbReference type="Proteomes" id="UP000678276"/>
    </source>
</evidence>
<gene>
    <name evidence="1" type="ORF">J6595_05825</name>
</gene>
<proteinExistence type="predicted"/>
<accession>A0ABS4BEA4</accession>
<evidence type="ECO:0000313" key="1">
    <source>
        <dbReference type="EMBL" id="MBP0615092.1"/>
    </source>
</evidence>
<dbReference type="RefSeq" id="WP_209593517.1">
    <property type="nucleotide sequence ID" value="NZ_JAGJCF010000003.1"/>
</dbReference>
<sequence length="84" mass="9360">MGGGRSAHDLSSRRRRERIASYLDHLGDSQQRRWDDLGTPTLTKALRAKLIAETLSDADGKNVSQLAVERDAKLVEVVESLRSK</sequence>
<protein>
    <submittedName>
        <fullName evidence="1">Uncharacterized protein</fullName>
    </submittedName>
</protein>
<name>A0ABS4BEA4_9HYPH</name>
<dbReference type="Proteomes" id="UP000678276">
    <property type="component" value="Unassembled WGS sequence"/>
</dbReference>
<keyword evidence="2" id="KW-1185">Reference proteome</keyword>
<organism evidence="1 2">
    <name type="scientific">Jiella mangrovi</name>
    <dbReference type="NCBI Taxonomy" id="2821407"/>
    <lineage>
        <taxon>Bacteria</taxon>
        <taxon>Pseudomonadati</taxon>
        <taxon>Pseudomonadota</taxon>
        <taxon>Alphaproteobacteria</taxon>
        <taxon>Hyphomicrobiales</taxon>
        <taxon>Aurantimonadaceae</taxon>
        <taxon>Jiella</taxon>
    </lineage>
</organism>
<reference evidence="1 2" key="1">
    <citation type="submission" date="2021-04" db="EMBL/GenBank/DDBJ databases">
        <title>Whole genome sequence of Jiella sp. KSK16Y-1.</title>
        <authorList>
            <person name="Tuo L."/>
        </authorList>
    </citation>
    <scope>NUCLEOTIDE SEQUENCE [LARGE SCALE GENOMIC DNA]</scope>
    <source>
        <strain evidence="1 2">KSK16Y-1</strain>
    </source>
</reference>
<comment type="caution">
    <text evidence="1">The sequence shown here is derived from an EMBL/GenBank/DDBJ whole genome shotgun (WGS) entry which is preliminary data.</text>
</comment>